<keyword evidence="3" id="KW-1185">Reference proteome</keyword>
<dbReference type="Proteomes" id="UP000575985">
    <property type="component" value="Unassembled WGS sequence"/>
</dbReference>
<dbReference type="RefSeq" id="WP_179766502.1">
    <property type="nucleotide sequence ID" value="NZ_JACCFO010000001.1"/>
</dbReference>
<reference evidence="2 3" key="1">
    <citation type="submission" date="2020-07" db="EMBL/GenBank/DDBJ databases">
        <title>Sequencing the genomes of 1000 actinobacteria strains.</title>
        <authorList>
            <person name="Klenk H.-P."/>
        </authorList>
    </citation>
    <scope>NUCLEOTIDE SEQUENCE [LARGE SCALE GENOMIC DNA]</scope>
    <source>
        <strain evidence="2 3">DSM 45927</strain>
    </source>
</reference>
<organism evidence="2 3">
    <name type="scientific">Streptomonospora nanhaiensis</name>
    <dbReference type="NCBI Taxonomy" id="1323731"/>
    <lineage>
        <taxon>Bacteria</taxon>
        <taxon>Bacillati</taxon>
        <taxon>Actinomycetota</taxon>
        <taxon>Actinomycetes</taxon>
        <taxon>Streptosporangiales</taxon>
        <taxon>Nocardiopsidaceae</taxon>
        <taxon>Streptomonospora</taxon>
    </lineage>
</organism>
<feature type="transmembrane region" description="Helical" evidence="1">
    <location>
        <begin position="21"/>
        <end position="46"/>
    </location>
</feature>
<accession>A0A853BJK0</accession>
<evidence type="ECO:0000313" key="3">
    <source>
        <dbReference type="Proteomes" id="UP000575985"/>
    </source>
</evidence>
<comment type="caution">
    <text evidence="2">The sequence shown here is derived from an EMBL/GenBank/DDBJ whole genome shotgun (WGS) entry which is preliminary data.</text>
</comment>
<protein>
    <submittedName>
        <fullName evidence="2">Uncharacterized protein</fullName>
    </submittedName>
</protein>
<keyword evidence="1" id="KW-0812">Transmembrane</keyword>
<proteinExistence type="predicted"/>
<evidence type="ECO:0000256" key="1">
    <source>
        <dbReference type="SAM" id="Phobius"/>
    </source>
</evidence>
<dbReference type="AlphaFoldDB" id="A0A853BJK0"/>
<evidence type="ECO:0000313" key="2">
    <source>
        <dbReference type="EMBL" id="NYI94874.1"/>
    </source>
</evidence>
<keyword evidence="1" id="KW-0472">Membrane</keyword>
<name>A0A853BJK0_9ACTN</name>
<keyword evidence="1" id="KW-1133">Transmembrane helix</keyword>
<sequence>MDTEIRRTERTRQGSSRRRRPRITVVAALIWAAVLGLVIVDLIGLLSA</sequence>
<gene>
    <name evidence="2" type="ORF">HNR12_001151</name>
</gene>
<dbReference type="EMBL" id="JACCFO010000001">
    <property type="protein sequence ID" value="NYI94874.1"/>
    <property type="molecule type" value="Genomic_DNA"/>
</dbReference>